<name>A0A0F3NQS6_9RICK</name>
<dbReference type="EMBL" id="LANX01000001">
    <property type="protein sequence ID" value="KJV69254.1"/>
    <property type="molecule type" value="Genomic_DNA"/>
</dbReference>
<gene>
    <name evidence="1" type="ORF">NLO413_0636</name>
</gene>
<keyword evidence="2" id="KW-1185">Reference proteome</keyword>
<evidence type="ECO:0000313" key="1">
    <source>
        <dbReference type="EMBL" id="KJV69254.1"/>
    </source>
</evidence>
<proteinExistence type="predicted"/>
<sequence>MNAAATTPVSLLVKLDEELFVNIDPKLYCELLKLLRLSDSGGCNNTKTTNKKTKSICIIVNNMLTY</sequence>
<evidence type="ECO:0000313" key="2">
    <source>
        <dbReference type="Proteomes" id="UP000033562"/>
    </source>
</evidence>
<dbReference type="AlphaFoldDB" id="A0A0F3NQS6"/>
<comment type="caution">
    <text evidence="1">The sequence shown here is derived from an EMBL/GenBank/DDBJ whole genome shotgun (WGS) entry which is preliminary data.</text>
</comment>
<accession>A0A0F3NQS6</accession>
<protein>
    <submittedName>
        <fullName evidence="1">Uncharacterized protein</fullName>
    </submittedName>
</protein>
<organism evidence="1 2">
    <name type="scientific">Candidatus Neoehrlichia procyonis str. RAC413</name>
    <dbReference type="NCBI Taxonomy" id="1359163"/>
    <lineage>
        <taxon>Bacteria</taxon>
        <taxon>Pseudomonadati</taxon>
        <taxon>Pseudomonadota</taxon>
        <taxon>Alphaproteobacteria</taxon>
        <taxon>Rickettsiales</taxon>
        <taxon>Anaplasmataceae</taxon>
        <taxon>Candidatus Neoehrlichia</taxon>
    </lineage>
</organism>
<reference evidence="1 2" key="1">
    <citation type="submission" date="2015-02" db="EMBL/GenBank/DDBJ databases">
        <title>Genome Sequencing of Rickettsiales.</title>
        <authorList>
            <person name="Daugherty S.C."/>
            <person name="Su Q."/>
            <person name="Abolude K."/>
            <person name="Beier-Sexton M."/>
            <person name="Carlyon J.A."/>
            <person name="Carter R."/>
            <person name="Day N.P."/>
            <person name="Dumler S.J."/>
            <person name="Dyachenko V."/>
            <person name="Godinez A."/>
            <person name="Kurtti T.J."/>
            <person name="Lichay M."/>
            <person name="Mullins K.E."/>
            <person name="Ott S."/>
            <person name="Pappas-Brown V."/>
            <person name="Paris D.H."/>
            <person name="Patel P."/>
            <person name="Richards A.L."/>
            <person name="Sadzewicz L."/>
            <person name="Sears K."/>
            <person name="Seidman D."/>
            <person name="Sengamalay N."/>
            <person name="Stenos J."/>
            <person name="Tallon L.J."/>
            <person name="Vincent G."/>
            <person name="Fraser C.M."/>
            <person name="Munderloh U."/>
            <person name="Dunning-Hotopp J.C."/>
        </authorList>
    </citation>
    <scope>NUCLEOTIDE SEQUENCE [LARGE SCALE GENOMIC DNA]</scope>
    <source>
        <strain evidence="1 2">RAC413</strain>
    </source>
</reference>
<dbReference type="Proteomes" id="UP000033562">
    <property type="component" value="Unassembled WGS sequence"/>
</dbReference>